<evidence type="ECO:0000313" key="6">
    <source>
        <dbReference type="EMBL" id="CAD8880170.1"/>
    </source>
</evidence>
<dbReference type="Pfam" id="PF01329">
    <property type="entry name" value="Pterin_4a"/>
    <property type="match status" value="1"/>
</dbReference>
<evidence type="ECO:0000256" key="1">
    <source>
        <dbReference type="ARBA" id="ARBA00001554"/>
    </source>
</evidence>
<reference evidence="6" key="1">
    <citation type="submission" date="2021-01" db="EMBL/GenBank/DDBJ databases">
        <authorList>
            <person name="Corre E."/>
            <person name="Pelletier E."/>
            <person name="Niang G."/>
            <person name="Scheremetjew M."/>
            <person name="Finn R."/>
            <person name="Kale V."/>
            <person name="Holt S."/>
            <person name="Cochrane G."/>
            <person name="Meng A."/>
            <person name="Brown T."/>
            <person name="Cohen L."/>
        </authorList>
    </citation>
    <scope>NUCLEOTIDE SEQUENCE</scope>
    <source>
        <strain evidence="6">308</strain>
    </source>
</reference>
<dbReference type="PANTHER" id="PTHR12599">
    <property type="entry name" value="PTERIN-4-ALPHA-CARBINOLAMINE DEHYDRATASE"/>
    <property type="match status" value="1"/>
</dbReference>
<dbReference type="HAMAP" id="MF_00434">
    <property type="entry name" value="Pterin_4_alpha"/>
    <property type="match status" value="1"/>
</dbReference>
<dbReference type="GO" id="GO:0006729">
    <property type="term" value="P:tetrahydrobiopterin biosynthetic process"/>
    <property type="evidence" value="ECO:0007669"/>
    <property type="project" value="InterPro"/>
</dbReference>
<evidence type="ECO:0000256" key="5">
    <source>
        <dbReference type="ARBA" id="ARBA00030497"/>
    </source>
</evidence>
<organism evidence="6">
    <name type="scientific">Corethron hystrix</name>
    <dbReference type="NCBI Taxonomy" id="216773"/>
    <lineage>
        <taxon>Eukaryota</taxon>
        <taxon>Sar</taxon>
        <taxon>Stramenopiles</taxon>
        <taxon>Ochrophyta</taxon>
        <taxon>Bacillariophyta</taxon>
        <taxon>Coscinodiscophyceae</taxon>
        <taxon>Corethrophycidae</taxon>
        <taxon>Corethrales</taxon>
        <taxon>Corethraceae</taxon>
        <taxon>Corethron</taxon>
    </lineage>
</organism>
<dbReference type="EC" id="4.2.1.96" evidence="3"/>
<dbReference type="InterPro" id="IPR036428">
    <property type="entry name" value="PCD_sf"/>
</dbReference>
<gene>
    <name evidence="6" type="ORF">CHYS00102_LOCUS7355</name>
</gene>
<dbReference type="InterPro" id="IPR001533">
    <property type="entry name" value="Pterin_deHydtase"/>
</dbReference>
<dbReference type="EMBL" id="HBFR01010164">
    <property type="protein sequence ID" value="CAD8880170.1"/>
    <property type="molecule type" value="Transcribed_RNA"/>
</dbReference>
<sequence>MSAACGRICSRFGNSIKERALTKLDTISSSFSSLSGAERERAIQSLVNKSENFPFRPWHQEEGRDALLKTFEFADFSQAFSFMTRAALLAEKMDHHPEWSNVYNLVEVTLTTHSLGGISKKDVKMANLLDEYANDILPLKGSNVLK</sequence>
<dbReference type="GO" id="GO:0008124">
    <property type="term" value="F:4-alpha-hydroxytetrahydrobiopterin dehydratase activity"/>
    <property type="evidence" value="ECO:0007669"/>
    <property type="project" value="UniProtKB-EC"/>
</dbReference>
<dbReference type="Gene3D" id="3.30.1360.20">
    <property type="entry name" value="Transcriptional coactivator/pterin dehydratase"/>
    <property type="match status" value="1"/>
</dbReference>
<protein>
    <recommendedName>
        <fullName evidence="3">4a-hydroxytetrahydrobiopterin dehydratase</fullName>
        <ecNumber evidence="3">4.2.1.96</ecNumber>
    </recommendedName>
    <alternativeName>
        <fullName evidence="5">4-alpha-hydroxy-tetrahydropterin dehydratase</fullName>
    </alternativeName>
</protein>
<proteinExistence type="inferred from homology"/>
<dbReference type="AlphaFoldDB" id="A0A7S1BA70"/>
<dbReference type="PANTHER" id="PTHR12599:SF0">
    <property type="entry name" value="PTERIN-4-ALPHA-CARBINOLAMINE DEHYDRATASE"/>
    <property type="match status" value="1"/>
</dbReference>
<evidence type="ECO:0000256" key="4">
    <source>
        <dbReference type="ARBA" id="ARBA00023239"/>
    </source>
</evidence>
<dbReference type="SUPFAM" id="SSF55248">
    <property type="entry name" value="PCD-like"/>
    <property type="match status" value="1"/>
</dbReference>
<comment type="similarity">
    <text evidence="2">Belongs to the pterin-4-alpha-carbinolamine dehydratase family.</text>
</comment>
<keyword evidence="4" id="KW-0456">Lyase</keyword>
<dbReference type="CDD" id="cd00914">
    <property type="entry name" value="PCD_DCoH_subfamily_b"/>
    <property type="match status" value="1"/>
</dbReference>
<evidence type="ECO:0000256" key="2">
    <source>
        <dbReference type="ARBA" id="ARBA00006472"/>
    </source>
</evidence>
<accession>A0A7S1BA70</accession>
<dbReference type="NCBIfam" id="NF002018">
    <property type="entry name" value="PRK00823.1-3"/>
    <property type="match status" value="1"/>
</dbReference>
<evidence type="ECO:0000256" key="3">
    <source>
        <dbReference type="ARBA" id="ARBA00013252"/>
    </source>
</evidence>
<name>A0A7S1BA70_9STRA</name>
<comment type="catalytic activity">
    <reaction evidence="1">
        <text>(4aS,6R)-4a-hydroxy-L-erythro-5,6,7,8-tetrahydrobiopterin = (6R)-L-erythro-6,7-dihydrobiopterin + H2O</text>
        <dbReference type="Rhea" id="RHEA:11920"/>
        <dbReference type="ChEBI" id="CHEBI:15377"/>
        <dbReference type="ChEBI" id="CHEBI:15642"/>
        <dbReference type="ChEBI" id="CHEBI:43120"/>
        <dbReference type="EC" id="4.2.1.96"/>
    </reaction>
</comment>